<reference evidence="4 5" key="1">
    <citation type="submission" date="2020-04" db="EMBL/GenBank/DDBJ databases">
        <title>Genome-Wide Identification of 5-Methylcytosine Sites in Bacterial Genomes By High-Throughput Sequencing of MspJI Restriction Fragments.</title>
        <authorList>
            <person name="Wu V."/>
        </authorList>
    </citation>
    <scope>NUCLEOTIDE SEQUENCE [LARGE SCALE GENOMIC DNA]</scope>
    <source>
        <strain evidence="4 5">S2</strain>
    </source>
</reference>
<evidence type="ECO:0000256" key="1">
    <source>
        <dbReference type="SAM" id="SignalP"/>
    </source>
</evidence>
<keyword evidence="1" id="KW-0732">Signal</keyword>
<proteinExistence type="predicted"/>
<dbReference type="Gene3D" id="2.60.40.10">
    <property type="entry name" value="Immunoglobulins"/>
    <property type="match status" value="3"/>
</dbReference>
<evidence type="ECO:0000313" key="5">
    <source>
        <dbReference type="Proteomes" id="UP000501868"/>
    </source>
</evidence>
<feature type="domain" description="Bacterial Ig" evidence="3">
    <location>
        <begin position="526"/>
        <end position="600"/>
    </location>
</feature>
<feature type="domain" description="Bacterial Ig" evidence="3">
    <location>
        <begin position="771"/>
        <end position="842"/>
    </location>
</feature>
<organism evidence="4 5">
    <name type="scientific">Priestia megaterium</name>
    <name type="common">Bacillus megaterium</name>
    <dbReference type="NCBI Taxonomy" id="1404"/>
    <lineage>
        <taxon>Bacteria</taxon>
        <taxon>Bacillati</taxon>
        <taxon>Bacillota</taxon>
        <taxon>Bacilli</taxon>
        <taxon>Bacillales</taxon>
        <taxon>Bacillaceae</taxon>
        <taxon>Priestia</taxon>
    </lineage>
</organism>
<dbReference type="Pfam" id="PF16403">
    <property type="entry name" value="Bact_surface_Ig-like"/>
    <property type="match status" value="1"/>
</dbReference>
<gene>
    <name evidence="4" type="ORF">HFZ78_19350</name>
</gene>
<feature type="domain" description="Bacterial Ig" evidence="3">
    <location>
        <begin position="607"/>
        <end position="683"/>
    </location>
</feature>
<dbReference type="Pfam" id="PF17936">
    <property type="entry name" value="Big_6"/>
    <property type="match status" value="4"/>
</dbReference>
<dbReference type="EMBL" id="CP051128">
    <property type="protein sequence ID" value="QIZ08599.1"/>
    <property type="molecule type" value="Genomic_DNA"/>
</dbReference>
<name>A0A6H1P4W2_PRIMG</name>
<dbReference type="InterPro" id="IPR032179">
    <property type="entry name" value="Cry22Aa_Ig-like"/>
</dbReference>
<dbReference type="InterPro" id="IPR041498">
    <property type="entry name" value="Big_6"/>
</dbReference>
<feature type="chain" id="PRO_5026135585" evidence="1">
    <location>
        <begin position="25"/>
        <end position="844"/>
    </location>
</feature>
<evidence type="ECO:0000259" key="2">
    <source>
        <dbReference type="Pfam" id="PF16403"/>
    </source>
</evidence>
<feature type="domain" description="Bacterial Ig" evidence="3">
    <location>
        <begin position="686"/>
        <end position="761"/>
    </location>
</feature>
<accession>A0A6H1P4W2</accession>
<reference evidence="4 5" key="2">
    <citation type="submission" date="2020-04" db="EMBL/GenBank/DDBJ databases">
        <authorList>
            <person name="Fomenkov A."/>
            <person name="Anton B.P."/>
            <person name="Roberts R.J."/>
        </authorList>
    </citation>
    <scope>NUCLEOTIDE SEQUENCE [LARGE SCALE GENOMIC DNA]</scope>
    <source>
        <strain evidence="4 5">S2</strain>
    </source>
</reference>
<evidence type="ECO:0000313" key="4">
    <source>
        <dbReference type="EMBL" id="QIZ08599.1"/>
    </source>
</evidence>
<dbReference type="Proteomes" id="UP000501868">
    <property type="component" value="Chromosome"/>
</dbReference>
<feature type="domain" description="Pesticidal crystal protein Cry22Aa Ig-like" evidence="2">
    <location>
        <begin position="376"/>
        <end position="433"/>
    </location>
</feature>
<protein>
    <submittedName>
        <fullName evidence="4">DUF5011 domain-containing protein</fullName>
    </submittedName>
</protein>
<dbReference type="InterPro" id="IPR013783">
    <property type="entry name" value="Ig-like_fold"/>
</dbReference>
<evidence type="ECO:0000259" key="3">
    <source>
        <dbReference type="Pfam" id="PF17936"/>
    </source>
</evidence>
<feature type="signal peptide" evidence="1">
    <location>
        <begin position="1"/>
        <end position="24"/>
    </location>
</feature>
<dbReference type="AlphaFoldDB" id="A0A6H1P4W2"/>
<sequence>MVKKGLVLLFALVLSLAGVVPANADTDTTPLILKSTSISGAEFRTGDIITMQFTVEDDFESGPAPDADINLMHSSGQYFYSMMRYIGNNTYEFSYRADSRLLQGEWHVSDITLYDNARNAQTYDTSSPLISKLCFQSLDGVTDTTPPELTSVKLSRTTAQPGDKVIVTIGYKEEGSGLSHGSLTLRHIETNGYALFSNIYLNSATGEYEAEITIPKYTRNGVYDIGNLFLTDKAGHENRYTAGSEPMLAQAQLTISGAITDNTRPVFQSITVDKKEFYPGDSLNVVVNGSDTGSGLAQVQVQFTGKESHNANDTFWDNLTVTSSNNQWTGTLQVPKFLKDGVYYIEQIYLRDQVGNTTIVEVTDHLPTVKVLPVFTGVTSGAIKKGTTFDPMTGVRFFSNLEGDRTKDIVVKGSVDTNINGIYLLTYSMNDYSAYRWMNVNDQQASDPVYFNENVKIGVPSNSSVSLSNGTTVKTISTTTTVTQDGSYQVTTNTGGTWSSAAYQTNAATSSAVGKTVKFVIDRVKPAAPVLNTVYSQSVSVSGKAEAYSTVKVLKNGVYLAQGKADATGKFSVRIPKQSYGTKISVQAIDRAGNEGSASVKTVLYVPGLDAVSNRSTYVTGKSFSKSKIKVYSNGVLIKTGYADSYGNYKIAIPRQTAGKVMKVIETSVSGKSFTSLPVTVSDKIAPAAPALNNVYSQSVAVTGKAEAYTTVKVLKNGVYLAQGKADATGKFSVRIPKQQYGTKISVQAIDRAGNAGSASVKTVLYVPGLDPVSTLSTYVTGKSFSKSKIKVYSNGVLLKTGYVDSYGNYKITIPRQAAGKVMKVVETTVSGKNFTSLPVTVSN</sequence>